<dbReference type="GO" id="GO:0005737">
    <property type="term" value="C:cytoplasm"/>
    <property type="evidence" value="ECO:0007669"/>
    <property type="project" value="UniProtKB-SubCell"/>
</dbReference>
<dbReference type="GeneID" id="37009705"/>
<comment type="caution">
    <text evidence="6">The sequence shown here is derived from an EMBL/GenBank/DDBJ whole genome shotgun (WGS) entry which is preliminary data.</text>
</comment>
<dbReference type="InterPro" id="IPR039762">
    <property type="entry name" value="Nmd2/UPF2"/>
</dbReference>
<reference evidence="6 7" key="1">
    <citation type="submission" date="2017-12" db="EMBL/GenBank/DDBJ databases">
        <title>Genome Sequence of a Multidrug-Resistant Candida haemulonii Isolate from a Patient with Chronic Leg Ulcers in Israel.</title>
        <authorList>
            <person name="Chow N.A."/>
            <person name="Gade L."/>
            <person name="Batra D."/>
            <person name="Rowe L.A."/>
            <person name="Ben-Ami R."/>
            <person name="Loparev V.N."/>
            <person name="Litvintseva A.P."/>
        </authorList>
    </citation>
    <scope>NUCLEOTIDE SEQUENCE [LARGE SCALE GENOMIC DNA]</scope>
    <source>
        <strain evidence="6 7">B11899</strain>
    </source>
</reference>
<proteinExistence type="predicted"/>
<dbReference type="GO" id="GO:0003723">
    <property type="term" value="F:RNA binding"/>
    <property type="evidence" value="ECO:0007669"/>
    <property type="project" value="InterPro"/>
</dbReference>
<dbReference type="Proteomes" id="UP000244309">
    <property type="component" value="Unassembled WGS sequence"/>
</dbReference>
<dbReference type="EMBL" id="PKFO01000004">
    <property type="protein sequence ID" value="PVH20865.1"/>
    <property type="molecule type" value="Genomic_DNA"/>
</dbReference>
<dbReference type="GO" id="GO:0035145">
    <property type="term" value="C:exon-exon junction complex"/>
    <property type="evidence" value="ECO:0007669"/>
    <property type="project" value="TreeGrafter"/>
</dbReference>
<dbReference type="Pfam" id="PF02854">
    <property type="entry name" value="MIF4G"/>
    <property type="match status" value="1"/>
</dbReference>
<dbReference type="GO" id="GO:0000184">
    <property type="term" value="P:nuclear-transcribed mRNA catabolic process, nonsense-mediated decay"/>
    <property type="evidence" value="ECO:0007669"/>
    <property type="project" value="InterPro"/>
</dbReference>
<dbReference type="InterPro" id="IPR007193">
    <property type="entry name" value="Upf2/Nmd2_C"/>
</dbReference>
<evidence type="ECO:0000256" key="2">
    <source>
        <dbReference type="ARBA" id="ARBA00022490"/>
    </source>
</evidence>
<dbReference type="RefSeq" id="XP_025341805.1">
    <property type="nucleotide sequence ID" value="XM_025487997.1"/>
</dbReference>
<accession>A0A2V1ASU0</accession>
<dbReference type="PANTHER" id="PTHR12839:SF7">
    <property type="entry name" value="REGULATOR OF NONSENSE TRANSCRIPTS 2"/>
    <property type="match status" value="1"/>
</dbReference>
<evidence type="ECO:0008006" key="8">
    <source>
        <dbReference type="Google" id="ProtNLM"/>
    </source>
</evidence>
<dbReference type="SUPFAM" id="SSF48371">
    <property type="entry name" value="ARM repeat"/>
    <property type="match status" value="2"/>
</dbReference>
<dbReference type="InterPro" id="IPR003890">
    <property type="entry name" value="MIF4G-like_typ-3"/>
</dbReference>
<evidence type="ECO:0000313" key="7">
    <source>
        <dbReference type="Proteomes" id="UP000244309"/>
    </source>
</evidence>
<name>A0A2V1ASU0_9ASCO</name>
<dbReference type="AlphaFoldDB" id="A0A2V1ASU0"/>
<evidence type="ECO:0000313" key="6">
    <source>
        <dbReference type="EMBL" id="PVH20865.1"/>
    </source>
</evidence>
<comment type="subcellular location">
    <subcellularLocation>
        <location evidence="1">Cytoplasm</location>
    </subcellularLocation>
</comment>
<feature type="region of interest" description="Disordered" evidence="3">
    <location>
        <begin position="807"/>
        <end position="987"/>
    </location>
</feature>
<dbReference type="VEuPathDB" id="FungiDB:CXQ85_004375"/>
<evidence type="ECO:0000259" key="5">
    <source>
        <dbReference type="Pfam" id="PF04050"/>
    </source>
</evidence>
<keyword evidence="2" id="KW-0963">Cytoplasm</keyword>
<dbReference type="PANTHER" id="PTHR12839">
    <property type="entry name" value="NONSENSE-MEDIATED MRNA DECAY PROTEIN 2 UP-FRAMESHIFT SUPPRESSOR 2"/>
    <property type="match status" value="1"/>
</dbReference>
<dbReference type="OrthoDB" id="27832at2759"/>
<sequence>MSNDIPRRLELCELNERAWTGESVYKLAAKQDSSLKKNTGFVKKLRTAFNAEQYKHILKDVETLSLEKYSAEVVNPSFEGTLKVTKNDDILPAAEIISALHQRLNLQFTPFYLSQVINALVAKDSPDLMPRQRSLLKVVTEFYLTGVAPSLISCEKDSLSPVAAKLLLKHPSDPILIPLLKDILSYQFQKAYALPIVISWLKRYAFILQDESANTPLIPEKDLFVIKQIFNMYFDKVTDLLQSSHKQKVKLEHSNKKAMIRTGKVLEERQVELEDISKVLDTLNSGCPTLAELLQREMPSLDLTADAAANESDVFVKTNSDEDAAGWWEDKREKNFYLKVPSYQEVVASEAPKLKKKEYAKLSEGEMVVHFLEKLESAVSEEEIDKLTAELHTFLPSNKATHNRILRFFLEVKKIDNVNLFARFLKINQEFFPDLITELIETLDKGFRSSMYRDVINFKNLSFFIELVKFKLIPTHVVFHKIRRLTLSIEGTNNADILSIFYERCGKFLLLEPEYQETTREMLALLNKQSKSSRLTVNEKLALRNMFLIVNSFTATKTKVKPTVVELTPIEDFVTHMVKRVFWKNKSPLPVEVLSKINFRGCEEARNTFVALYSRPEDLGLDKLDQYAKVLKRLGPQSILPPLVIDALTEKVIRGLELNDYRQNLARVAQMRFFASLFTANVISFRCIIDLLYKVVTLGHPNNLPLPGSRLELDPNDNYFRVSLCCALLTNTSFSKVDKARLLVGGTKSMEGFLTFFQYYISTKKQPLPQEIHFAVQNVYSKMYIQPALDNPMLALSLLQKFNAEQKNAPKQDKPVLIENDNDVEEDSTDEEDSDAGTDDDDLALDDDMNSQEGDNTEMNDSMIDDAGDGDDDEDDEDDEDDDDEESDQTDHDEENEEDEDEVSVHDESVNALNEEDEDPTSWNSSREREDKRFADAIDAGIRDALQESLHISQARPRGNFKMPAPSTLINAQGDNTGQASETASPNGNVKFSFLSRKNNVKEMHLPSDNNFVNRVVREQAAQKANRDKIIRLINNMDQ</sequence>
<keyword evidence="7" id="KW-1185">Reference proteome</keyword>
<gene>
    <name evidence="6" type="ORF">CXQ85_004375</name>
</gene>
<dbReference type="Pfam" id="PF04050">
    <property type="entry name" value="Upf2"/>
    <property type="match status" value="1"/>
</dbReference>
<protein>
    <recommendedName>
        <fullName evidence="8">Up-frameshift suppressor 2 C-terminal domain-containing protein</fullName>
    </recommendedName>
</protein>
<feature type="domain" description="MIF4G" evidence="4">
    <location>
        <begin position="647"/>
        <end position="780"/>
    </location>
</feature>
<evidence type="ECO:0000259" key="4">
    <source>
        <dbReference type="Pfam" id="PF02854"/>
    </source>
</evidence>
<dbReference type="STRING" id="45357.A0A2V1ASU0"/>
<dbReference type="Gene3D" id="1.25.40.180">
    <property type="match status" value="2"/>
</dbReference>
<evidence type="ECO:0000256" key="1">
    <source>
        <dbReference type="ARBA" id="ARBA00004496"/>
    </source>
</evidence>
<feature type="compositionally biased region" description="Basic and acidic residues" evidence="3">
    <location>
        <begin position="926"/>
        <end position="946"/>
    </location>
</feature>
<feature type="compositionally biased region" description="Polar residues" evidence="3">
    <location>
        <begin position="968"/>
        <end position="987"/>
    </location>
</feature>
<dbReference type="InterPro" id="IPR016024">
    <property type="entry name" value="ARM-type_fold"/>
</dbReference>
<evidence type="ECO:0000256" key="3">
    <source>
        <dbReference type="SAM" id="MobiDB-lite"/>
    </source>
</evidence>
<organism evidence="6 7">
    <name type="scientific">Candidozyma haemuli</name>
    <dbReference type="NCBI Taxonomy" id="45357"/>
    <lineage>
        <taxon>Eukaryota</taxon>
        <taxon>Fungi</taxon>
        <taxon>Dikarya</taxon>
        <taxon>Ascomycota</taxon>
        <taxon>Saccharomycotina</taxon>
        <taxon>Pichiomycetes</taxon>
        <taxon>Metschnikowiaceae</taxon>
        <taxon>Candidozyma</taxon>
    </lineage>
</organism>
<feature type="compositionally biased region" description="Acidic residues" evidence="3">
    <location>
        <begin position="820"/>
        <end position="902"/>
    </location>
</feature>
<feature type="domain" description="Up-frameshift suppressor 2 C-terminal" evidence="5">
    <location>
        <begin position="920"/>
        <end position="1034"/>
    </location>
</feature>